<accession>A0A151ISG6</accession>
<proteinExistence type="predicted"/>
<dbReference type="PANTHER" id="PTHR31511">
    <property type="entry name" value="PROTEIN CBG23764"/>
    <property type="match status" value="1"/>
</dbReference>
<evidence type="ECO:0000313" key="1">
    <source>
        <dbReference type="EMBL" id="KYN09758.1"/>
    </source>
</evidence>
<organism evidence="1 2">
    <name type="scientific">Trachymyrmex cornetzi</name>
    <dbReference type="NCBI Taxonomy" id="471704"/>
    <lineage>
        <taxon>Eukaryota</taxon>
        <taxon>Metazoa</taxon>
        <taxon>Ecdysozoa</taxon>
        <taxon>Arthropoda</taxon>
        <taxon>Hexapoda</taxon>
        <taxon>Insecta</taxon>
        <taxon>Pterygota</taxon>
        <taxon>Neoptera</taxon>
        <taxon>Endopterygota</taxon>
        <taxon>Hymenoptera</taxon>
        <taxon>Apocrita</taxon>
        <taxon>Aculeata</taxon>
        <taxon>Formicoidea</taxon>
        <taxon>Formicidae</taxon>
        <taxon>Myrmicinae</taxon>
        <taxon>Trachymyrmex</taxon>
    </lineage>
</organism>
<evidence type="ECO:0000313" key="2">
    <source>
        <dbReference type="Proteomes" id="UP000078492"/>
    </source>
</evidence>
<dbReference type="PANTHER" id="PTHR31511:SF12">
    <property type="entry name" value="RHO TERMINATION FACTOR N-TERMINAL DOMAIN-CONTAINING PROTEIN"/>
    <property type="match status" value="1"/>
</dbReference>
<evidence type="ECO:0008006" key="3">
    <source>
        <dbReference type="Google" id="ProtNLM"/>
    </source>
</evidence>
<protein>
    <recommendedName>
        <fullName evidence="3">DNA-directed DNA polymerase</fullName>
    </recommendedName>
</protein>
<gene>
    <name evidence="1" type="ORF">ALC57_18124</name>
</gene>
<reference evidence="1 2" key="1">
    <citation type="submission" date="2015-09" db="EMBL/GenBank/DDBJ databases">
        <title>Trachymyrmex cornetzi WGS genome.</title>
        <authorList>
            <person name="Nygaard S."/>
            <person name="Hu H."/>
            <person name="Boomsma J."/>
            <person name="Zhang G."/>
        </authorList>
    </citation>
    <scope>NUCLEOTIDE SEQUENCE [LARGE SCALE GENOMIC DNA]</scope>
    <source>
        <strain evidence="1">Tcor2-1</strain>
        <tissue evidence="1">Whole body</tissue>
    </source>
</reference>
<feature type="non-terminal residue" evidence="1">
    <location>
        <position position="1"/>
    </location>
</feature>
<dbReference type="AlphaFoldDB" id="A0A151ISG6"/>
<name>A0A151ISG6_9HYME</name>
<keyword evidence="2" id="KW-1185">Reference proteome</keyword>
<dbReference type="Proteomes" id="UP000078492">
    <property type="component" value="Unassembled WGS sequence"/>
</dbReference>
<sequence length="409" mass="47593">VENHERVERELLEQCGQVATLVECFAWLQRCDKCIERLEELCCAKRPLLAIGHRQSMVARIARLAGAKSQLERRFVHVDAVEKYGNVKVNTASNGEFTTNDKRINGCINTKNSEKYGCTDLCEWFDRHVESTLASLEEFQEHGSGWARCEFSTKMNRYFLCGDKRNKHVNVLYLQDSRNESLGHFAWIKNQSLLVRSQITIKKTKKYFLERKLQTRAVDCFKINNRAIRLPNEDDKWLCFNNHRNKEHVPFIIYYRGPAHSNCNLNYKNSFYIPVVFHNLSGYDAHFIIKEIATTYDGLIDLFPITKEVLRMRVKNGVEKNLYKLMNEANNFVEKEKTEISLIGAKNVFNSDQSGFNLEMHTGHTLAARQMNPLSAEMDRLAVVKCAWCAKSLCIKDFLIEYHFCKEYV</sequence>
<dbReference type="EMBL" id="KQ981081">
    <property type="protein sequence ID" value="KYN09758.1"/>
    <property type="molecule type" value="Genomic_DNA"/>
</dbReference>